<dbReference type="HAMAP" id="MF_01852">
    <property type="entry name" value="TsaC"/>
    <property type="match status" value="1"/>
</dbReference>
<dbReference type="GO" id="GO:0003725">
    <property type="term" value="F:double-stranded RNA binding"/>
    <property type="evidence" value="ECO:0007669"/>
    <property type="project" value="InterPro"/>
</dbReference>
<keyword evidence="7 9" id="KW-0067">ATP-binding</keyword>
<dbReference type="AlphaFoldDB" id="A0A6F8PJL0"/>
<protein>
    <recommendedName>
        <fullName evidence="9">Threonylcarbamoyl-AMP synthase</fullName>
        <shortName evidence="9">TC-AMP synthase</shortName>
        <ecNumber evidence="9">2.7.7.87</ecNumber>
    </recommendedName>
    <alternativeName>
        <fullName evidence="9">L-threonylcarbamoyladenylate synthase</fullName>
    </alternativeName>
    <alternativeName>
        <fullName evidence="9">t(6)A37 threonylcarbamoyladenosine biosynthesis protein TsaC</fullName>
    </alternativeName>
    <alternativeName>
        <fullName evidence="9">tRNA threonylcarbamoyladenosine biosynthesis protein TsaC</fullName>
    </alternativeName>
</protein>
<keyword evidence="5 9" id="KW-0548">Nucleotidyltransferase</keyword>
<dbReference type="GO" id="GO:0000049">
    <property type="term" value="F:tRNA binding"/>
    <property type="evidence" value="ECO:0007669"/>
    <property type="project" value="TreeGrafter"/>
</dbReference>
<keyword evidence="12" id="KW-1185">Reference proteome</keyword>
<dbReference type="GO" id="GO:0005737">
    <property type="term" value="C:cytoplasm"/>
    <property type="evidence" value="ECO:0007669"/>
    <property type="project" value="UniProtKB-SubCell"/>
</dbReference>
<evidence type="ECO:0000256" key="4">
    <source>
        <dbReference type="ARBA" id="ARBA00022694"/>
    </source>
</evidence>
<dbReference type="Gene3D" id="3.90.870.10">
    <property type="entry name" value="DHBP synthase"/>
    <property type="match status" value="1"/>
</dbReference>
<dbReference type="SUPFAM" id="SSF55821">
    <property type="entry name" value="YrdC/RibB"/>
    <property type="match status" value="1"/>
</dbReference>
<dbReference type="EMBL" id="AP021888">
    <property type="protein sequence ID" value="BBP42266.1"/>
    <property type="molecule type" value="Genomic_DNA"/>
</dbReference>
<feature type="domain" description="YrdC-like" evidence="10">
    <location>
        <begin position="3"/>
        <end position="184"/>
    </location>
</feature>
<dbReference type="PROSITE" id="PS51163">
    <property type="entry name" value="YRDC"/>
    <property type="match status" value="1"/>
</dbReference>
<dbReference type="GO" id="GO:0002949">
    <property type="term" value="P:tRNA threonylcarbamoyladenosine modification"/>
    <property type="evidence" value="ECO:0007669"/>
    <property type="project" value="UniProtKB-UniRule"/>
</dbReference>
<dbReference type="PANTHER" id="PTHR17490:SF18">
    <property type="entry name" value="THREONYLCARBAMOYL-AMP SYNTHASE"/>
    <property type="match status" value="1"/>
</dbReference>
<evidence type="ECO:0000256" key="8">
    <source>
        <dbReference type="ARBA" id="ARBA00048366"/>
    </source>
</evidence>
<dbReference type="EC" id="2.7.7.87" evidence="9"/>
<evidence type="ECO:0000313" key="12">
    <source>
        <dbReference type="Proteomes" id="UP000501466"/>
    </source>
</evidence>
<dbReference type="GO" id="GO:0006450">
    <property type="term" value="P:regulation of translational fidelity"/>
    <property type="evidence" value="ECO:0007669"/>
    <property type="project" value="TreeGrafter"/>
</dbReference>
<dbReference type="InterPro" id="IPR023535">
    <property type="entry name" value="TC-AMP_synthase"/>
</dbReference>
<dbReference type="KEGG" id="tzo:THMIRHAT_00120"/>
<evidence type="ECO:0000256" key="7">
    <source>
        <dbReference type="ARBA" id="ARBA00022840"/>
    </source>
</evidence>
<organism evidence="11 12">
    <name type="scientific">Thiosulfativibrio zosterae</name>
    <dbReference type="NCBI Taxonomy" id="2675053"/>
    <lineage>
        <taxon>Bacteria</taxon>
        <taxon>Pseudomonadati</taxon>
        <taxon>Pseudomonadota</taxon>
        <taxon>Gammaproteobacteria</taxon>
        <taxon>Thiotrichales</taxon>
        <taxon>Piscirickettsiaceae</taxon>
        <taxon>Thiosulfativibrio</taxon>
    </lineage>
</organism>
<evidence type="ECO:0000256" key="6">
    <source>
        <dbReference type="ARBA" id="ARBA00022741"/>
    </source>
</evidence>
<keyword evidence="2 9" id="KW-0963">Cytoplasm</keyword>
<dbReference type="InterPro" id="IPR017945">
    <property type="entry name" value="DHBP_synth_RibB-like_a/b_dom"/>
</dbReference>
<reference evidence="12" key="1">
    <citation type="submission" date="2019-11" db="EMBL/GenBank/DDBJ databases">
        <title>Isolation and characterization of two novel species in the genus Thiomicrorhabdus.</title>
        <authorList>
            <person name="Mochizuki J."/>
            <person name="Kojima H."/>
            <person name="Fukui M."/>
        </authorList>
    </citation>
    <scope>NUCLEOTIDE SEQUENCE [LARGE SCALE GENOMIC DNA]</scope>
    <source>
        <strain evidence="12">AkT22</strain>
    </source>
</reference>
<accession>A0A6F8PJL0</accession>
<dbReference type="GO" id="GO:0005524">
    <property type="term" value="F:ATP binding"/>
    <property type="evidence" value="ECO:0007669"/>
    <property type="project" value="UniProtKB-UniRule"/>
</dbReference>
<gene>
    <name evidence="9 11" type="primary">tsaC</name>
    <name evidence="11" type="ORF">THMIRHAT_00120</name>
</gene>
<evidence type="ECO:0000259" key="10">
    <source>
        <dbReference type="PROSITE" id="PS51163"/>
    </source>
</evidence>
<keyword evidence="6 9" id="KW-0547">Nucleotide-binding</keyword>
<keyword evidence="3 9" id="KW-0808">Transferase</keyword>
<dbReference type="InterPro" id="IPR006070">
    <property type="entry name" value="Sua5-like_dom"/>
</dbReference>
<dbReference type="Pfam" id="PF01300">
    <property type="entry name" value="Sua5_yciO_yrdC"/>
    <property type="match status" value="1"/>
</dbReference>
<name>A0A6F8PJL0_9GAMM</name>
<evidence type="ECO:0000256" key="9">
    <source>
        <dbReference type="HAMAP-Rule" id="MF_01852"/>
    </source>
</evidence>
<evidence type="ECO:0000256" key="1">
    <source>
        <dbReference type="ARBA" id="ARBA00004496"/>
    </source>
</evidence>
<dbReference type="InterPro" id="IPR050156">
    <property type="entry name" value="TC-AMP_synthase_SUA5"/>
</dbReference>
<proteinExistence type="inferred from homology"/>
<evidence type="ECO:0000256" key="2">
    <source>
        <dbReference type="ARBA" id="ARBA00022490"/>
    </source>
</evidence>
<comment type="similarity">
    <text evidence="9">Belongs to the SUA5 family. TsaC subfamily.</text>
</comment>
<comment type="function">
    <text evidence="9">Required for the formation of a threonylcarbamoyl group on adenosine at position 37 (t(6)A37) in tRNAs that read codons beginning with adenine. Catalyzes the conversion of L-threonine, HCO(3)(-)/CO(2) and ATP to give threonylcarbamoyl-AMP (TC-AMP) as the acyladenylate intermediate, with the release of diphosphate.</text>
</comment>
<evidence type="ECO:0000313" key="11">
    <source>
        <dbReference type="EMBL" id="BBP42266.1"/>
    </source>
</evidence>
<comment type="catalytic activity">
    <reaction evidence="8 9">
        <text>L-threonine + hydrogencarbonate + ATP = L-threonylcarbamoyladenylate + diphosphate + H2O</text>
        <dbReference type="Rhea" id="RHEA:36407"/>
        <dbReference type="ChEBI" id="CHEBI:15377"/>
        <dbReference type="ChEBI" id="CHEBI:17544"/>
        <dbReference type="ChEBI" id="CHEBI:30616"/>
        <dbReference type="ChEBI" id="CHEBI:33019"/>
        <dbReference type="ChEBI" id="CHEBI:57926"/>
        <dbReference type="ChEBI" id="CHEBI:73682"/>
        <dbReference type="EC" id="2.7.7.87"/>
    </reaction>
</comment>
<sequence length="184" mass="20053">MNQINLSEATRLIQAGEVIAYPTEAVYGLGCDPFDESAFNRLLDLKQRPLEKGVILIAANVAQIRDLALIFDQAWSDLVLKSWESAYSPTTWVLPATPKVPTWITGGRKTVAIRVTHHPEVKALCEAFGGAIVSTSANLSGQPPIKTTADCIACFPQIPVMQGQLSGLAEPSQIWDAQKQVRLR</sequence>
<dbReference type="RefSeq" id="WP_173289526.1">
    <property type="nucleotide sequence ID" value="NZ_AP021888.1"/>
</dbReference>
<evidence type="ECO:0000256" key="3">
    <source>
        <dbReference type="ARBA" id="ARBA00022679"/>
    </source>
</evidence>
<keyword evidence="4 9" id="KW-0819">tRNA processing</keyword>
<dbReference type="GO" id="GO:0061710">
    <property type="term" value="F:L-threonylcarbamoyladenylate synthase"/>
    <property type="evidence" value="ECO:0007669"/>
    <property type="project" value="UniProtKB-EC"/>
</dbReference>
<dbReference type="PANTHER" id="PTHR17490">
    <property type="entry name" value="SUA5"/>
    <property type="match status" value="1"/>
</dbReference>
<dbReference type="Proteomes" id="UP000501466">
    <property type="component" value="Chromosome"/>
</dbReference>
<comment type="subcellular location">
    <subcellularLocation>
        <location evidence="1 9">Cytoplasm</location>
    </subcellularLocation>
</comment>
<evidence type="ECO:0000256" key="5">
    <source>
        <dbReference type="ARBA" id="ARBA00022695"/>
    </source>
</evidence>